<comment type="pathway">
    <text evidence="5">Cell wall biogenesis; teichoic acid biosynthesis.</text>
</comment>
<keyword evidence="2 5" id="KW-0808">Transferase</keyword>
<reference evidence="6 7" key="1">
    <citation type="submission" date="2023-07" db="EMBL/GenBank/DDBJ databases">
        <title>Genomic Encyclopedia of Type Strains, Phase IV (KMG-IV): sequencing the most valuable type-strain genomes for metagenomic binning, comparative biology and taxonomic classification.</title>
        <authorList>
            <person name="Goeker M."/>
        </authorList>
    </citation>
    <scope>NUCLEOTIDE SEQUENCE [LARGE SCALE GENOMIC DNA]</scope>
    <source>
        <strain evidence="6 7">DSM 22170</strain>
    </source>
</reference>
<dbReference type="CDD" id="cd06533">
    <property type="entry name" value="Glyco_transf_WecG_TagA"/>
    <property type="match status" value="1"/>
</dbReference>
<dbReference type="InterPro" id="IPR034714">
    <property type="entry name" value="TagA_TarA"/>
</dbReference>
<evidence type="ECO:0000256" key="5">
    <source>
        <dbReference type="HAMAP-Rule" id="MF_02070"/>
    </source>
</evidence>
<dbReference type="HAMAP" id="MF_02070">
    <property type="entry name" value="TagA_TarA"/>
    <property type="match status" value="1"/>
</dbReference>
<comment type="caution">
    <text evidence="6">The sequence shown here is derived from an EMBL/GenBank/DDBJ whole genome shotgun (WGS) entry which is preliminary data.</text>
</comment>
<proteinExistence type="inferred from homology"/>
<dbReference type="RefSeq" id="WP_188774148.1">
    <property type="nucleotide sequence ID" value="NZ_BMMB01000002.1"/>
</dbReference>
<sequence>MNASSTIPTVPIYGLNVSKLNMDDTVRHVEHLIEQRQPNQIITANPIMIMTALEQPQYMQVMKNAELLVPDGAGLVWAASTCGQPVAERVAGFDLLHRLMDLGQQRGWKVYLLGSSLDVIQDTAARLQSLYPGTVIAGYRDGFFGPDQDAEVIAAIREANPDILFVARGLDTQEPWIGKYKQELGVPIMMGVGGSFDIISGRSKRAPVLFQKMRMEWFYRLLKEPHRYKRMLVLPKFAVKVLKDKESVTKVQ</sequence>
<comment type="similarity">
    <text evidence="5">Belongs to the glycosyltransferase 26 family. TagA/TarA subfamily.</text>
</comment>
<keyword evidence="1 5" id="KW-0328">Glycosyltransferase</keyword>
<dbReference type="InterPro" id="IPR004629">
    <property type="entry name" value="WecG_TagA_CpsF"/>
</dbReference>
<keyword evidence="3 5" id="KW-0777">Teichoic acid biosynthesis</keyword>
<gene>
    <name evidence="6" type="ORF">JOC58_000518</name>
</gene>
<dbReference type="PANTHER" id="PTHR34136:SF1">
    <property type="entry name" value="UDP-N-ACETYL-D-MANNOSAMINURONIC ACID TRANSFERASE"/>
    <property type="match status" value="1"/>
</dbReference>
<dbReference type="PANTHER" id="PTHR34136">
    <property type="match status" value="1"/>
</dbReference>
<keyword evidence="7" id="KW-1185">Reference proteome</keyword>
<evidence type="ECO:0000256" key="4">
    <source>
        <dbReference type="ARBA" id="ARBA00023316"/>
    </source>
</evidence>
<dbReference type="EMBL" id="JAVDQH010000002">
    <property type="protein sequence ID" value="MDR6242634.1"/>
    <property type="molecule type" value="Genomic_DNA"/>
</dbReference>
<evidence type="ECO:0000256" key="3">
    <source>
        <dbReference type="ARBA" id="ARBA00022944"/>
    </source>
</evidence>
<evidence type="ECO:0000313" key="6">
    <source>
        <dbReference type="EMBL" id="MDR6242634.1"/>
    </source>
</evidence>
<accession>A0ABU1ITQ1</accession>
<dbReference type="Pfam" id="PF03808">
    <property type="entry name" value="Glyco_tran_WecG"/>
    <property type="match status" value="1"/>
</dbReference>
<name>A0ABU1ITQ1_9BACL</name>
<evidence type="ECO:0000313" key="7">
    <source>
        <dbReference type="Proteomes" id="UP001185028"/>
    </source>
</evidence>
<organism evidence="6 7">
    <name type="scientific">Paenibacillus hunanensis</name>
    <dbReference type="NCBI Taxonomy" id="539262"/>
    <lineage>
        <taxon>Bacteria</taxon>
        <taxon>Bacillati</taxon>
        <taxon>Bacillota</taxon>
        <taxon>Bacilli</taxon>
        <taxon>Bacillales</taxon>
        <taxon>Paenibacillaceae</taxon>
        <taxon>Paenibacillus</taxon>
    </lineage>
</organism>
<dbReference type="NCBIfam" id="TIGR00696">
    <property type="entry name" value="wecG_tagA_cpsF"/>
    <property type="match status" value="1"/>
</dbReference>
<keyword evidence="4 5" id="KW-0961">Cell wall biogenesis/degradation</keyword>
<dbReference type="GO" id="GO:0047244">
    <property type="term" value="F:N-acetylglucosaminyldiphosphoundecaprenol N-acetyl-beta-D-mannosaminyltransferase activity"/>
    <property type="evidence" value="ECO:0007669"/>
    <property type="project" value="UniProtKB-EC"/>
</dbReference>
<evidence type="ECO:0000256" key="2">
    <source>
        <dbReference type="ARBA" id="ARBA00022679"/>
    </source>
</evidence>
<dbReference type="EC" id="2.4.1.187" evidence="5"/>
<protein>
    <recommendedName>
        <fullName evidence="5">N-acetylglucosaminyldiphosphoundecaprenol N-acetyl-beta-D-mannosaminyltransferase</fullName>
        <ecNumber evidence="5">2.4.1.187</ecNumber>
    </recommendedName>
    <alternativeName>
        <fullName evidence="5">N-acetylmannosaminyltransferase</fullName>
    </alternativeName>
    <alternativeName>
        <fullName evidence="5">UDP-N-acetylmannosamine transferase</fullName>
    </alternativeName>
    <alternativeName>
        <fullName evidence="5">UDP-N-acetylmannosamine:N-acetylglucosaminyl pyrophosphorylundecaprenol N-acetylmannosaminyltransferase</fullName>
    </alternativeName>
</protein>
<comment type="function">
    <text evidence="5">Catalyzes the conversion of GlcNAc-PP-undecaprenol into ManNAc-GlcNAc-PP-undecaprenol, the first committed lipid intermediate in the de novo synthesis of teichoic acid.</text>
</comment>
<evidence type="ECO:0000256" key="1">
    <source>
        <dbReference type="ARBA" id="ARBA00022676"/>
    </source>
</evidence>
<comment type="catalytic activity">
    <reaction evidence="5">
        <text>UDP-N-acetyl-alpha-D-mannosamine + N-acetyl-alpha-D-glucosaminyl-di-trans,octa-cis-undecaprenyl diphosphate = N-acetyl-beta-D-mannosaminyl-(1-&gt;4)-N-acetyl-alpha-D-glucosaminyl di-trans,octa-cis-undecaprenyl diphosphate + UDP + H(+)</text>
        <dbReference type="Rhea" id="RHEA:16053"/>
        <dbReference type="ChEBI" id="CHEBI:15378"/>
        <dbReference type="ChEBI" id="CHEBI:58223"/>
        <dbReference type="ChEBI" id="CHEBI:62959"/>
        <dbReference type="ChEBI" id="CHEBI:68623"/>
        <dbReference type="ChEBI" id="CHEBI:132210"/>
        <dbReference type="EC" id="2.4.1.187"/>
    </reaction>
</comment>
<dbReference type="Proteomes" id="UP001185028">
    <property type="component" value="Unassembled WGS sequence"/>
</dbReference>